<name>A0A517QVU7_9PLAN</name>
<dbReference type="CDD" id="cd00200">
    <property type="entry name" value="WD40"/>
    <property type="match status" value="1"/>
</dbReference>
<dbReference type="KEGG" id="svp:Pan189_01290"/>
<evidence type="ECO:0000256" key="1">
    <source>
        <dbReference type="ARBA" id="ARBA00022617"/>
    </source>
</evidence>
<dbReference type="InterPro" id="IPR036909">
    <property type="entry name" value="Cyt_c-like_dom_sf"/>
</dbReference>
<feature type="chain" id="PRO_5022121110" evidence="8">
    <location>
        <begin position="25"/>
        <end position="692"/>
    </location>
</feature>
<evidence type="ECO:0000256" key="3">
    <source>
        <dbReference type="ARBA" id="ARBA00023004"/>
    </source>
</evidence>
<dbReference type="Gene3D" id="2.130.10.10">
    <property type="entry name" value="YVTN repeat-like/Quinoprotein amine dehydrogenase"/>
    <property type="match status" value="2"/>
</dbReference>
<dbReference type="InterPro" id="IPR009056">
    <property type="entry name" value="Cyt_c-like_dom"/>
</dbReference>
<dbReference type="Pfam" id="PF00400">
    <property type="entry name" value="WD40"/>
    <property type="match status" value="3"/>
</dbReference>
<feature type="domain" description="Cytochrome c" evidence="9">
    <location>
        <begin position="30"/>
        <end position="127"/>
    </location>
</feature>
<evidence type="ECO:0000256" key="8">
    <source>
        <dbReference type="SAM" id="SignalP"/>
    </source>
</evidence>
<keyword evidence="2 5" id="KW-0479">Metal-binding</keyword>
<dbReference type="EMBL" id="CP036268">
    <property type="protein sequence ID" value="QDT35776.1"/>
    <property type="molecule type" value="Genomic_DNA"/>
</dbReference>
<dbReference type="GO" id="GO:0046872">
    <property type="term" value="F:metal ion binding"/>
    <property type="evidence" value="ECO:0007669"/>
    <property type="project" value="UniProtKB-KW"/>
</dbReference>
<protein>
    <submittedName>
        <fullName evidence="10">Chromosome partition protein Smc</fullName>
    </submittedName>
</protein>
<reference evidence="10 11" key="1">
    <citation type="submission" date="2019-02" db="EMBL/GenBank/DDBJ databases">
        <title>Deep-cultivation of Planctomycetes and their phenomic and genomic characterization uncovers novel biology.</title>
        <authorList>
            <person name="Wiegand S."/>
            <person name="Jogler M."/>
            <person name="Boedeker C."/>
            <person name="Pinto D."/>
            <person name="Vollmers J."/>
            <person name="Rivas-Marin E."/>
            <person name="Kohn T."/>
            <person name="Peeters S.H."/>
            <person name="Heuer A."/>
            <person name="Rast P."/>
            <person name="Oberbeckmann S."/>
            <person name="Bunk B."/>
            <person name="Jeske O."/>
            <person name="Meyerdierks A."/>
            <person name="Storesund J.E."/>
            <person name="Kallscheuer N."/>
            <person name="Luecker S."/>
            <person name="Lage O.M."/>
            <person name="Pohl T."/>
            <person name="Merkel B.J."/>
            <person name="Hornburger P."/>
            <person name="Mueller R.-W."/>
            <person name="Bruemmer F."/>
            <person name="Labrenz M."/>
            <person name="Spormann A.M."/>
            <person name="Op den Camp H."/>
            <person name="Overmann J."/>
            <person name="Amann R."/>
            <person name="Jetten M.S.M."/>
            <person name="Mascher T."/>
            <person name="Medema M.H."/>
            <person name="Devos D.P."/>
            <person name="Kaster A.-K."/>
            <person name="Ovreas L."/>
            <person name="Rohde M."/>
            <person name="Galperin M.Y."/>
            <person name="Jogler C."/>
        </authorList>
    </citation>
    <scope>NUCLEOTIDE SEQUENCE [LARGE SCALE GENOMIC DNA]</scope>
    <source>
        <strain evidence="10 11">Pan189</strain>
    </source>
</reference>
<feature type="signal peptide" evidence="8">
    <location>
        <begin position="1"/>
        <end position="24"/>
    </location>
</feature>
<organism evidence="10 11">
    <name type="scientific">Stratiformator vulcanicus</name>
    <dbReference type="NCBI Taxonomy" id="2527980"/>
    <lineage>
        <taxon>Bacteria</taxon>
        <taxon>Pseudomonadati</taxon>
        <taxon>Planctomycetota</taxon>
        <taxon>Planctomycetia</taxon>
        <taxon>Planctomycetales</taxon>
        <taxon>Planctomycetaceae</taxon>
        <taxon>Stratiformator</taxon>
    </lineage>
</organism>
<evidence type="ECO:0000256" key="4">
    <source>
        <dbReference type="PROSITE-ProRule" id="PRU00221"/>
    </source>
</evidence>
<evidence type="ECO:0000259" key="9">
    <source>
        <dbReference type="PROSITE" id="PS51007"/>
    </source>
</evidence>
<evidence type="ECO:0000313" key="11">
    <source>
        <dbReference type="Proteomes" id="UP000317318"/>
    </source>
</evidence>
<keyword evidence="8" id="KW-0732">Signal</keyword>
<keyword evidence="4" id="KW-0853">WD repeat</keyword>
<keyword evidence="6" id="KW-0175">Coiled coil</keyword>
<dbReference type="GO" id="GO:0020037">
    <property type="term" value="F:heme binding"/>
    <property type="evidence" value="ECO:0007669"/>
    <property type="project" value="InterPro"/>
</dbReference>
<dbReference type="OrthoDB" id="226265at2"/>
<evidence type="ECO:0000256" key="5">
    <source>
        <dbReference type="PROSITE-ProRule" id="PRU00433"/>
    </source>
</evidence>
<dbReference type="SUPFAM" id="SSF46626">
    <property type="entry name" value="Cytochrome c"/>
    <property type="match status" value="1"/>
</dbReference>
<accession>A0A517QVU7</accession>
<dbReference type="Pfam" id="PF07635">
    <property type="entry name" value="PSCyt1"/>
    <property type="match status" value="1"/>
</dbReference>
<dbReference type="SUPFAM" id="SSF50998">
    <property type="entry name" value="Quinoprotein alcohol dehydrogenase-like"/>
    <property type="match status" value="1"/>
</dbReference>
<dbReference type="PROSITE" id="PS50294">
    <property type="entry name" value="WD_REPEATS_REGION"/>
    <property type="match status" value="2"/>
</dbReference>
<dbReference type="InterPro" id="IPR015943">
    <property type="entry name" value="WD40/YVTN_repeat-like_dom_sf"/>
</dbReference>
<dbReference type="GO" id="GO:0009055">
    <property type="term" value="F:electron transfer activity"/>
    <property type="evidence" value="ECO:0007669"/>
    <property type="project" value="InterPro"/>
</dbReference>
<feature type="coiled-coil region" evidence="6">
    <location>
        <begin position="616"/>
        <end position="692"/>
    </location>
</feature>
<dbReference type="PANTHER" id="PTHR19879:SF9">
    <property type="entry name" value="TRANSCRIPTION INITIATION FACTOR TFIID SUBUNIT 5"/>
    <property type="match status" value="1"/>
</dbReference>
<evidence type="ECO:0000313" key="10">
    <source>
        <dbReference type="EMBL" id="QDT35776.1"/>
    </source>
</evidence>
<gene>
    <name evidence="10" type="primary">smc_1</name>
    <name evidence="10" type="ORF">Pan189_01290</name>
</gene>
<feature type="repeat" description="WD" evidence="4">
    <location>
        <begin position="342"/>
        <end position="383"/>
    </location>
</feature>
<dbReference type="InterPro" id="IPR011429">
    <property type="entry name" value="Cyt_c_Planctomycete-type"/>
</dbReference>
<feature type="region of interest" description="Disordered" evidence="7">
    <location>
        <begin position="144"/>
        <end position="168"/>
    </location>
</feature>
<evidence type="ECO:0000256" key="7">
    <source>
        <dbReference type="SAM" id="MobiDB-lite"/>
    </source>
</evidence>
<dbReference type="AlphaFoldDB" id="A0A517QVU7"/>
<dbReference type="PANTHER" id="PTHR19879">
    <property type="entry name" value="TRANSCRIPTION INITIATION FACTOR TFIID"/>
    <property type="match status" value="1"/>
</dbReference>
<dbReference type="InterPro" id="IPR001680">
    <property type="entry name" value="WD40_rpt"/>
</dbReference>
<dbReference type="Proteomes" id="UP000317318">
    <property type="component" value="Chromosome"/>
</dbReference>
<keyword evidence="1 5" id="KW-0349">Heme</keyword>
<feature type="coiled-coil region" evidence="6">
    <location>
        <begin position="512"/>
        <end position="560"/>
    </location>
</feature>
<feature type="repeat" description="WD" evidence="4">
    <location>
        <begin position="300"/>
        <end position="341"/>
    </location>
</feature>
<evidence type="ECO:0000256" key="6">
    <source>
        <dbReference type="SAM" id="Coils"/>
    </source>
</evidence>
<dbReference type="RefSeq" id="WP_145362045.1">
    <property type="nucleotide sequence ID" value="NZ_CP036268.1"/>
</dbReference>
<dbReference type="PROSITE" id="PS51007">
    <property type="entry name" value="CYTC"/>
    <property type="match status" value="1"/>
</dbReference>
<dbReference type="PROSITE" id="PS50082">
    <property type="entry name" value="WD_REPEATS_2"/>
    <property type="match status" value="3"/>
</dbReference>
<keyword evidence="11" id="KW-1185">Reference proteome</keyword>
<dbReference type="SMART" id="SM00320">
    <property type="entry name" value="WD40"/>
    <property type="match status" value="7"/>
</dbReference>
<sequence length="692" mass="73755" precursor="true">MLKSLGRPLVAIASLVILPGLLLAEDNASTKPKAPKYTFDKHVKPIFRAKCAGCHNASDKIAGLDLTTYAGLMQGGGAGDSIEPGDASASYLYMLVSHESEPTMPPESPKMADDKLAMIREWINIGAPENASSKTKGPAKNAAFDFVAPSSGRPAGPPPMPERLSKQPVVTSERPGTITALAANPWSPLVAIGGEQQVVLYDAAKLEFLGILPFPEGSPEQLTFSTDGQLLIAGGGRGAYLGKVVVWDVKSGQRVMEAGDETDTVLAGELSPDRRFIALGGPKREVKGFAVEDGSLAYTITKHTDWVTALAFSPDGVLLATADRAGGLHLWEAWTGREFLTLEGHKEAITALSWRSDSNMLASSSEDGKIRLWSPSDGKKLKDFGAHGGGVSDVDFTRDGKLVSVGRDKTAKLWDANGKQLKTFPAFSDIALAVTSSDETGHVIASDWSGEIRVFNTEDDKEVDKLIPNPPRLESRITVAQAAESKATKYRESEEAKLESLLKDQSEWKTQESNLTRKIAELDKQKASATEKLSAQKMKLAAAEKAASEAAQKEKSLREAEPALKAALESLAAALKALPQDQDLTQVSKELEQKLGATRKSMAETASLQTAQKSIATAAQSAIKAAEDVVSKAEAAIPAAKQQLDGLRPKLAEVAKAVERQQAAVKLAETAAKAAGDELARWQDELAFASQK</sequence>
<feature type="repeat" description="WD" evidence="4">
    <location>
        <begin position="384"/>
        <end position="415"/>
    </location>
</feature>
<proteinExistence type="predicted"/>
<evidence type="ECO:0000256" key="2">
    <source>
        <dbReference type="ARBA" id="ARBA00022723"/>
    </source>
</evidence>
<keyword evidence="3 5" id="KW-0408">Iron</keyword>
<dbReference type="InterPro" id="IPR011047">
    <property type="entry name" value="Quinoprotein_ADH-like_sf"/>
</dbReference>